<name>A0A8D8BDT9_CULPI</name>
<evidence type="ECO:0000313" key="1">
    <source>
        <dbReference type="EMBL" id="CAG6472473.1"/>
    </source>
</evidence>
<sequence length="99" mass="10579">MLRWFALRSSSAPGFPVPVVTVLHNPGHLAAAVAVAAQVAATKLTVVPPATAGTTAAISIHSAAAPNFAPFCSLIRHQQHFAYLDPHDTCTFLFFIYFF</sequence>
<dbReference type="EMBL" id="HBUE01070723">
    <property type="protein sequence ID" value="CAG6472473.1"/>
    <property type="molecule type" value="Transcribed_RNA"/>
</dbReference>
<dbReference type="AlphaFoldDB" id="A0A8D8BDT9"/>
<accession>A0A8D8BDT9</accession>
<organism evidence="1">
    <name type="scientific">Culex pipiens</name>
    <name type="common">House mosquito</name>
    <dbReference type="NCBI Taxonomy" id="7175"/>
    <lineage>
        <taxon>Eukaryota</taxon>
        <taxon>Metazoa</taxon>
        <taxon>Ecdysozoa</taxon>
        <taxon>Arthropoda</taxon>
        <taxon>Hexapoda</taxon>
        <taxon>Insecta</taxon>
        <taxon>Pterygota</taxon>
        <taxon>Neoptera</taxon>
        <taxon>Endopterygota</taxon>
        <taxon>Diptera</taxon>
        <taxon>Nematocera</taxon>
        <taxon>Culicoidea</taxon>
        <taxon>Culicidae</taxon>
        <taxon>Culicinae</taxon>
        <taxon>Culicini</taxon>
        <taxon>Culex</taxon>
        <taxon>Culex</taxon>
    </lineage>
</organism>
<proteinExistence type="predicted"/>
<protein>
    <submittedName>
        <fullName evidence="1">(northern house mosquito) hypothetical protein</fullName>
    </submittedName>
</protein>
<reference evidence="1" key="1">
    <citation type="submission" date="2021-05" db="EMBL/GenBank/DDBJ databases">
        <authorList>
            <person name="Alioto T."/>
            <person name="Alioto T."/>
            <person name="Gomez Garrido J."/>
        </authorList>
    </citation>
    <scope>NUCLEOTIDE SEQUENCE</scope>
</reference>